<dbReference type="GO" id="GO:0005829">
    <property type="term" value="C:cytosol"/>
    <property type="evidence" value="ECO:0007669"/>
    <property type="project" value="TreeGrafter"/>
</dbReference>
<dbReference type="SUPFAM" id="SSF51161">
    <property type="entry name" value="Trimeric LpxA-like enzymes"/>
    <property type="match status" value="1"/>
</dbReference>
<dbReference type="PANTHER" id="PTHR23416:SF23">
    <property type="entry name" value="ACETYLTRANSFERASE C18B11.09C-RELATED"/>
    <property type="match status" value="1"/>
</dbReference>
<dbReference type="Gene3D" id="3.40.630.30">
    <property type="match status" value="1"/>
</dbReference>
<dbReference type="GO" id="GO:0008925">
    <property type="term" value="F:maltose O-acetyltransferase activity"/>
    <property type="evidence" value="ECO:0007669"/>
    <property type="project" value="UniProtKB-EC"/>
</dbReference>
<evidence type="ECO:0000313" key="7">
    <source>
        <dbReference type="Proteomes" id="UP000095788"/>
    </source>
</evidence>
<dbReference type="AlphaFoldDB" id="A0A174U9Q7"/>
<evidence type="ECO:0000313" key="6">
    <source>
        <dbReference type="EMBL" id="CUQ16380.1"/>
    </source>
</evidence>
<evidence type="ECO:0000259" key="5">
    <source>
        <dbReference type="PROSITE" id="PS51186"/>
    </source>
</evidence>
<comment type="similarity">
    <text evidence="1">Belongs to the transferase hexapeptide repeat family.</text>
</comment>
<dbReference type="PROSITE" id="PS00101">
    <property type="entry name" value="HEXAPEP_TRANSFERASES"/>
    <property type="match status" value="1"/>
</dbReference>
<dbReference type="Pfam" id="PF14602">
    <property type="entry name" value="Hexapep_2"/>
    <property type="match status" value="1"/>
</dbReference>
<evidence type="ECO:0000256" key="1">
    <source>
        <dbReference type="ARBA" id="ARBA00007274"/>
    </source>
</evidence>
<organism evidence="6 7">
    <name type="scientific">Bacteroides uniformis</name>
    <dbReference type="NCBI Taxonomy" id="820"/>
    <lineage>
        <taxon>Bacteria</taxon>
        <taxon>Pseudomonadati</taxon>
        <taxon>Bacteroidota</taxon>
        <taxon>Bacteroidia</taxon>
        <taxon>Bacteroidales</taxon>
        <taxon>Bacteroidaceae</taxon>
        <taxon>Bacteroides</taxon>
    </lineage>
</organism>
<dbReference type="Gene3D" id="2.160.10.10">
    <property type="entry name" value="Hexapeptide repeat proteins"/>
    <property type="match status" value="1"/>
</dbReference>
<keyword evidence="3" id="KW-0677">Repeat</keyword>
<reference evidence="6 7" key="1">
    <citation type="submission" date="2015-09" db="EMBL/GenBank/DDBJ databases">
        <authorList>
            <consortium name="Pathogen Informatics"/>
        </authorList>
    </citation>
    <scope>NUCLEOTIDE SEQUENCE [LARGE SCALE GENOMIC DNA]</scope>
    <source>
        <strain evidence="6 7">2789STDY5834942</strain>
    </source>
</reference>
<evidence type="ECO:0000256" key="3">
    <source>
        <dbReference type="ARBA" id="ARBA00022737"/>
    </source>
</evidence>
<protein>
    <submittedName>
        <fullName evidence="6">Maltose O-acetyltransferase</fullName>
        <ecNumber evidence="6">2.3.1.-</ecNumber>
        <ecNumber evidence="6">2.3.1.79</ecNumber>
    </submittedName>
</protein>
<evidence type="ECO:0000256" key="4">
    <source>
        <dbReference type="ARBA" id="ARBA00023315"/>
    </source>
</evidence>
<dbReference type="EC" id="2.3.1.79" evidence="6"/>
<keyword evidence="4 6" id="KW-0012">Acyltransferase</keyword>
<dbReference type="PANTHER" id="PTHR23416">
    <property type="entry name" value="SIALIC ACID SYNTHASE-RELATED"/>
    <property type="match status" value="1"/>
</dbReference>
<dbReference type="PROSITE" id="PS51186">
    <property type="entry name" value="GNAT"/>
    <property type="match status" value="1"/>
</dbReference>
<dbReference type="InterPro" id="IPR016181">
    <property type="entry name" value="Acyl_CoA_acyltransferase"/>
</dbReference>
<dbReference type="CDD" id="cd03357">
    <property type="entry name" value="LbH_MAT_GAT"/>
    <property type="match status" value="1"/>
</dbReference>
<dbReference type="InterPro" id="IPR001451">
    <property type="entry name" value="Hexapep"/>
</dbReference>
<dbReference type="Proteomes" id="UP000095788">
    <property type="component" value="Unassembled WGS sequence"/>
</dbReference>
<dbReference type="SUPFAM" id="SSF55729">
    <property type="entry name" value="Acyl-CoA N-acyltransferases (Nat)"/>
    <property type="match status" value="1"/>
</dbReference>
<gene>
    <name evidence="6" type="ORF">ERS852554_03189</name>
</gene>
<dbReference type="Pfam" id="PF13302">
    <property type="entry name" value="Acetyltransf_3"/>
    <property type="match status" value="1"/>
</dbReference>
<dbReference type="InterPro" id="IPR051159">
    <property type="entry name" value="Hexapeptide_acetyltransf"/>
</dbReference>
<dbReference type="InterPro" id="IPR011004">
    <property type="entry name" value="Trimer_LpxA-like_sf"/>
</dbReference>
<name>A0A174U9Q7_BACUN</name>
<proteinExistence type="inferred from homology"/>
<sequence>MEKEHHQHHTSNYDRFMSGEYCNSLNPEVLEMISNTKACLARLDSPDLEDSERSGILRDMLGSIGLRSSVGRNFLCQCGKHIFIGDKSVINDNCTMMDENHIRIGNQVLIAPNVQFYTATHPIDYNERFVENWDENSSELFFRTRSLPITVEDNVWIGGGSIILAGITIGTGSVIGAGSVVTKSIPANCVAVGNPCKVIRYLKSDNKIQTIKSFKLRNWNRADVPALARHLNNKKIWDNCRDALPYPYTEKDAEQFISFVEGQSEQSNYCIEINHEAAGNISFIRGTDVERYNAELGYWLAEPYWNLGIMTEAIKQAVEDYLSHSDTVRIHAHVYENNLASMKVLEKAGFHKCGILRKACFKNGRFVDCHCYELLKYNITPK</sequence>
<evidence type="ECO:0000256" key="2">
    <source>
        <dbReference type="ARBA" id="ARBA00022679"/>
    </source>
</evidence>
<dbReference type="InterPro" id="IPR018357">
    <property type="entry name" value="Hexapep_transf_CS"/>
</dbReference>
<keyword evidence="2 6" id="KW-0808">Transferase</keyword>
<accession>A0A174U9Q7</accession>
<feature type="domain" description="N-acetyltransferase" evidence="5">
    <location>
        <begin position="222"/>
        <end position="378"/>
    </location>
</feature>
<dbReference type="EC" id="2.3.1.-" evidence="6"/>
<dbReference type="InterPro" id="IPR000182">
    <property type="entry name" value="GNAT_dom"/>
</dbReference>
<dbReference type="EMBL" id="CZBF01000006">
    <property type="protein sequence ID" value="CUQ16380.1"/>
    <property type="molecule type" value="Genomic_DNA"/>
</dbReference>